<dbReference type="EMBL" id="JAJPWV010000003">
    <property type="protein sequence ID" value="MCD8741228.1"/>
    <property type="molecule type" value="Genomic_DNA"/>
</dbReference>
<sequence length="167" mass="19361">MTDSVVKQEIEKLIDTRVKLDSAFKRGYGYIIVDYSTALKDNMSARYLLTPAIQELDEDSMLPPFYTFVNKKLVLIYDSGLKKYINLHYNRTSRKKILGLIAKSIDPEQKRQSKEIINDFIEAKKRQGMPATKKIKNSDLTLIYWGFTTSIYISNTGEYLINYNINP</sequence>
<gene>
    <name evidence="1" type="ORF">LT679_11495</name>
</gene>
<accession>A0ABS8U5B3</accession>
<dbReference type="RefSeq" id="WP_232177732.1">
    <property type="nucleotide sequence ID" value="NZ_JAJPWV010000003.1"/>
</dbReference>
<organism evidence="1 2">
    <name type="scientific">Mucilaginibacter roseus</name>
    <dbReference type="NCBI Taxonomy" id="1528868"/>
    <lineage>
        <taxon>Bacteria</taxon>
        <taxon>Pseudomonadati</taxon>
        <taxon>Bacteroidota</taxon>
        <taxon>Sphingobacteriia</taxon>
        <taxon>Sphingobacteriales</taxon>
        <taxon>Sphingobacteriaceae</taxon>
        <taxon>Mucilaginibacter</taxon>
    </lineage>
</organism>
<proteinExistence type="predicted"/>
<reference evidence="1 2" key="1">
    <citation type="submission" date="2021-12" db="EMBL/GenBank/DDBJ databases">
        <title>Mucilaginibacter roseus genome.</title>
        <authorList>
            <person name="Ferreira J.R."/>
            <person name="Newman J.D."/>
        </authorList>
    </citation>
    <scope>NUCLEOTIDE SEQUENCE [LARGE SCALE GENOMIC DNA]</scope>
    <source>
        <strain evidence="1 2">LMG 28454</strain>
    </source>
</reference>
<evidence type="ECO:0000313" key="1">
    <source>
        <dbReference type="EMBL" id="MCD8741228.1"/>
    </source>
</evidence>
<dbReference type="Proteomes" id="UP001199919">
    <property type="component" value="Unassembled WGS sequence"/>
</dbReference>
<name>A0ABS8U5B3_9SPHI</name>
<protein>
    <submittedName>
        <fullName evidence="1">Uncharacterized protein</fullName>
    </submittedName>
</protein>
<evidence type="ECO:0000313" key="2">
    <source>
        <dbReference type="Proteomes" id="UP001199919"/>
    </source>
</evidence>
<keyword evidence="2" id="KW-1185">Reference proteome</keyword>
<comment type="caution">
    <text evidence="1">The sequence shown here is derived from an EMBL/GenBank/DDBJ whole genome shotgun (WGS) entry which is preliminary data.</text>
</comment>